<keyword evidence="1" id="KW-0472">Membrane</keyword>
<feature type="transmembrane region" description="Helical" evidence="1">
    <location>
        <begin position="12"/>
        <end position="38"/>
    </location>
</feature>
<organism evidence="2 3">
    <name type="scientific">Cenarchaeum symbiosum (strain A)</name>
    <dbReference type="NCBI Taxonomy" id="414004"/>
    <lineage>
        <taxon>Archaea</taxon>
        <taxon>Nitrososphaerota</taxon>
        <taxon>Candidatus Cenarchaeales</taxon>
        <taxon>Candidatus Cenarchaeaceae</taxon>
        <taxon>Candidatus Cenarchaeum</taxon>
    </lineage>
</organism>
<dbReference type="HOGENOM" id="CLU_1754611_0_0_2"/>
<gene>
    <name evidence="2" type="ordered locus">CENSYa_1476</name>
</gene>
<evidence type="ECO:0000313" key="2">
    <source>
        <dbReference type="EMBL" id="ABK78098.1"/>
    </source>
</evidence>
<keyword evidence="1" id="KW-1133">Transmembrane helix</keyword>
<evidence type="ECO:0000256" key="1">
    <source>
        <dbReference type="SAM" id="Phobius"/>
    </source>
</evidence>
<dbReference type="STRING" id="414004.CENSYa_1476"/>
<keyword evidence="1" id="KW-0812">Transmembrane</keyword>
<proteinExistence type="predicted"/>
<protein>
    <submittedName>
        <fullName evidence="2">Uncharacterized protein</fullName>
    </submittedName>
</protein>
<keyword evidence="3" id="KW-1185">Reference proteome</keyword>
<name>A0RXN1_CENSY</name>
<dbReference type="EMBL" id="DP000238">
    <property type="protein sequence ID" value="ABK78098.1"/>
    <property type="molecule type" value="Genomic_DNA"/>
</dbReference>
<reference evidence="2 3" key="1">
    <citation type="journal article" date="2006" name="Proc. Natl. Acad. Sci. U.S.A.">
        <title>Genomic analysis of the uncultivated marine crenarchaeote Cenarchaeum symbiosum.</title>
        <authorList>
            <person name="Hallam S.J."/>
            <person name="Konstantinidis K.T."/>
            <person name="Putnam N."/>
            <person name="Schleper C."/>
            <person name="Watanabe Y."/>
            <person name="Sugahara J."/>
            <person name="Preston C."/>
            <person name="de la Torre J."/>
            <person name="Richardson P.M."/>
            <person name="DeLong E.F."/>
        </authorList>
    </citation>
    <scope>NUCLEOTIDE SEQUENCE [LARGE SCALE GENOMIC DNA]</scope>
    <source>
        <strain evidence="3">A</strain>
    </source>
</reference>
<sequence>MADDPTINRLVVIAIIIVLLVVAAWVAVSVAVWVFHAVDRHERHMKSLWPFENSTYYGSVEDHMDEIRGLPEVEAFHEMYGGRDIVFTNYSMNPVEFDYAASDDNRSAYLIIRYYDREPSDFSHQCSDKVLRRGLFMEDSVRTDCFSYVVLDGDAP</sequence>
<dbReference type="AlphaFoldDB" id="A0RXN1"/>
<dbReference type="KEGG" id="csy:CENSYa_1476"/>
<dbReference type="EnsemblBacteria" id="ABK78098">
    <property type="protein sequence ID" value="ABK78098"/>
    <property type="gene ID" value="CENSYa_1476"/>
</dbReference>
<evidence type="ECO:0000313" key="3">
    <source>
        <dbReference type="Proteomes" id="UP000000758"/>
    </source>
</evidence>
<dbReference type="Proteomes" id="UP000000758">
    <property type="component" value="Chromosome"/>
</dbReference>
<accession>A0RXN1</accession>